<dbReference type="AlphaFoldDB" id="A0A1Y6HE59"/>
<keyword evidence="9 14" id="KW-0560">Oxidoreductase</keyword>
<dbReference type="PANTHER" id="PTHR36570:SF3">
    <property type="entry name" value="DISULFIDE BOND FORMATION PROTEIN B"/>
    <property type="match status" value="1"/>
</dbReference>
<dbReference type="eggNOG" id="COG1495">
    <property type="taxonomic scope" value="Bacteria"/>
</dbReference>
<evidence type="ECO:0000256" key="13">
    <source>
        <dbReference type="ARBA" id="ARBA00023284"/>
    </source>
</evidence>
<dbReference type="GO" id="GO:0015035">
    <property type="term" value="F:protein-disulfide reductase activity"/>
    <property type="evidence" value="ECO:0007669"/>
    <property type="project" value="UniProtKB-UniRule"/>
</dbReference>
<dbReference type="HAMAP" id="MF_00286">
    <property type="entry name" value="DsbB"/>
    <property type="match status" value="1"/>
</dbReference>
<evidence type="ECO:0000256" key="3">
    <source>
        <dbReference type="ARBA" id="ARBA00022448"/>
    </source>
</evidence>
<evidence type="ECO:0000256" key="4">
    <source>
        <dbReference type="ARBA" id="ARBA00022475"/>
    </source>
</evidence>
<dbReference type="GO" id="GO:0005886">
    <property type="term" value="C:plasma membrane"/>
    <property type="evidence" value="ECO:0007669"/>
    <property type="project" value="UniProtKB-SubCell"/>
</dbReference>
<evidence type="ECO:0000256" key="6">
    <source>
        <dbReference type="ARBA" id="ARBA00022692"/>
    </source>
</evidence>
<evidence type="ECO:0000256" key="15">
    <source>
        <dbReference type="SAM" id="Phobius"/>
    </source>
</evidence>
<evidence type="ECO:0000313" key="16">
    <source>
        <dbReference type="EMBL" id="SMR00142.1"/>
    </source>
</evidence>
<keyword evidence="5" id="KW-0997">Cell inner membrane</keyword>
<dbReference type="GO" id="GO:0009055">
    <property type="term" value="F:electron transfer activity"/>
    <property type="evidence" value="ECO:0007669"/>
    <property type="project" value="UniProtKB-UniRule"/>
</dbReference>
<feature type="disulfide bond" description="Redox-active" evidence="14">
    <location>
        <begin position="58"/>
        <end position="61"/>
    </location>
</feature>
<reference evidence="16 18" key="1">
    <citation type="submission" date="2017-05" db="EMBL/GenBank/DDBJ databases">
        <authorList>
            <person name="Blom J."/>
        </authorList>
    </citation>
    <scope>NUCLEOTIDE SEQUENCE [LARGE SCALE GENOMIC DNA]</scope>
    <source>
        <strain evidence="16">PD885</strain>
    </source>
</reference>
<keyword evidence="13 14" id="KW-0676">Redox-active center</keyword>
<evidence type="ECO:0000256" key="11">
    <source>
        <dbReference type="ARBA" id="ARBA00023157"/>
    </source>
</evidence>
<dbReference type="Pfam" id="PF02600">
    <property type="entry name" value="DsbB"/>
    <property type="match status" value="1"/>
</dbReference>
<evidence type="ECO:0000313" key="18">
    <source>
        <dbReference type="Proteomes" id="UP000195877"/>
    </source>
</evidence>
<comment type="subcellular location">
    <subcellularLocation>
        <location evidence="1">Cell inner membrane</location>
        <topology evidence="1">Multi-pass membrane protein</topology>
    </subcellularLocation>
    <subcellularLocation>
        <location evidence="14">Cell membrane</location>
        <topology evidence="14">Multi-pass membrane protein</topology>
    </subcellularLocation>
</comment>
<dbReference type="EMBL" id="LT853885">
    <property type="protein sequence ID" value="SMR02412.1"/>
    <property type="molecule type" value="Genomic_DNA"/>
</dbReference>
<keyword evidence="7 14" id="KW-0249">Electron transport</keyword>
<dbReference type="PANTHER" id="PTHR36570">
    <property type="entry name" value="DISULFIDE BOND FORMATION PROTEIN B"/>
    <property type="match status" value="1"/>
</dbReference>
<proteinExistence type="inferred from homology"/>
<keyword evidence="8 14" id="KW-1133">Transmembrane helix</keyword>
<dbReference type="GO" id="GO:0006457">
    <property type="term" value="P:protein folding"/>
    <property type="evidence" value="ECO:0007669"/>
    <property type="project" value="InterPro"/>
</dbReference>
<dbReference type="STRING" id="48664.BER92_05295"/>
<comment type="similarity">
    <text evidence="2 14">Belongs to the DsbB family.</text>
</comment>
<dbReference type="InterPro" id="IPR003752">
    <property type="entry name" value="DiS_bond_form_DsbB/BdbC"/>
</dbReference>
<dbReference type="Gene3D" id="1.20.1550.10">
    <property type="entry name" value="DsbB-like"/>
    <property type="match status" value="1"/>
</dbReference>
<dbReference type="Proteomes" id="UP000195877">
    <property type="component" value="Chromosome 1"/>
</dbReference>
<dbReference type="EMBL" id="LT853882">
    <property type="protein sequence ID" value="SMR00142.1"/>
    <property type="molecule type" value="Genomic_DNA"/>
</dbReference>
<evidence type="ECO:0000256" key="10">
    <source>
        <dbReference type="ARBA" id="ARBA00023136"/>
    </source>
</evidence>
<comment type="caution">
    <text evidence="14">Lacks conserved residue(s) required for the propagation of feature annotation.</text>
</comment>
<keyword evidence="11 14" id="KW-1015">Disulfide bond</keyword>
<evidence type="ECO:0000313" key="19">
    <source>
        <dbReference type="Proteomes" id="UP000195953"/>
    </source>
</evidence>
<feature type="topological domain" description="Cytoplasmic" evidence="14">
    <location>
        <begin position="1"/>
        <end position="31"/>
    </location>
</feature>
<evidence type="ECO:0000256" key="8">
    <source>
        <dbReference type="ARBA" id="ARBA00022989"/>
    </source>
</evidence>
<dbReference type="InterPro" id="IPR022920">
    <property type="entry name" value="Disulphide_bond_form_DsbB"/>
</dbReference>
<evidence type="ECO:0000256" key="2">
    <source>
        <dbReference type="ARBA" id="ARBA00008823"/>
    </source>
</evidence>
<keyword evidence="10 14" id="KW-0472">Membrane</keyword>
<keyword evidence="18" id="KW-1185">Reference proteome</keyword>
<feature type="transmembrane region" description="Helical" evidence="15">
    <location>
        <begin position="92"/>
        <end position="112"/>
    </location>
</feature>
<evidence type="ECO:0000256" key="9">
    <source>
        <dbReference type="ARBA" id="ARBA00023002"/>
    </source>
</evidence>
<reference evidence="17 19" key="2">
    <citation type="submission" date="2017-05" db="EMBL/GenBank/DDBJ databases">
        <authorList>
            <person name="Song R."/>
            <person name="Chenine A.L."/>
            <person name="Ruprecht R.M."/>
        </authorList>
    </citation>
    <scope>NUCLEOTIDE SEQUENCE [LARGE SCALE GENOMIC DNA]</scope>
    <source>
        <strain evidence="17">PD5205</strain>
    </source>
</reference>
<protein>
    <recommendedName>
        <fullName evidence="14">Disulfide bond formation protein B</fullName>
    </recommendedName>
    <alternativeName>
        <fullName evidence="14">Disulfide oxidoreductase</fullName>
    </alternativeName>
</protein>
<keyword evidence="12 14" id="KW-0143">Chaperone</keyword>
<organism evidence="17 19">
    <name type="scientific">Xanthomonas fragariae</name>
    <dbReference type="NCBI Taxonomy" id="48664"/>
    <lineage>
        <taxon>Bacteria</taxon>
        <taxon>Pseudomonadati</taxon>
        <taxon>Pseudomonadota</taxon>
        <taxon>Gammaproteobacteria</taxon>
        <taxon>Lysobacterales</taxon>
        <taxon>Lysobacteraceae</taxon>
        <taxon>Xanthomonas</taxon>
    </lineage>
</organism>
<comment type="function">
    <text evidence="14">Required for disulfide bond formation in some periplasmic proteins. Acts by oxidizing the DsbA protein.</text>
</comment>
<evidence type="ECO:0000313" key="17">
    <source>
        <dbReference type="EMBL" id="SMR02412.1"/>
    </source>
</evidence>
<name>A0A1Y6HE59_9XANT</name>
<evidence type="ECO:0000256" key="1">
    <source>
        <dbReference type="ARBA" id="ARBA00004429"/>
    </source>
</evidence>
<sequence length="192" mass="21204">MVMAAQMADNWLLGPRQAVTMNPFRWGFRARFLSGFLACAGLLAYAIYVQLHLGLEPCPLCIFQRIAFAALAVFFLLGALHGPRAASTRKVYSVLSFIAAVVGVGIAARHVWVQIRPKDMMSSCGPPLSFLGETMGPFEVFRTVLTGTGDCGNIDWRFLGLSMPMWSMVWFVALALWALYAGFKARRSSVHH</sequence>
<feature type="transmembrane region" description="Helical" evidence="15">
    <location>
        <begin position="165"/>
        <end position="183"/>
    </location>
</feature>
<evidence type="ECO:0000256" key="5">
    <source>
        <dbReference type="ARBA" id="ARBA00022519"/>
    </source>
</evidence>
<keyword evidence="4 14" id="KW-1003">Cell membrane</keyword>
<evidence type="ECO:0000256" key="14">
    <source>
        <dbReference type="HAMAP-Rule" id="MF_00286"/>
    </source>
</evidence>
<dbReference type="NCBIfam" id="NF003354">
    <property type="entry name" value="PRK04388.1"/>
    <property type="match status" value="1"/>
</dbReference>
<dbReference type="Proteomes" id="UP000195953">
    <property type="component" value="Chromosome 1"/>
</dbReference>
<gene>
    <name evidence="14 17" type="primary">dsbB</name>
    <name evidence="17" type="ORF">PD5205_01098</name>
    <name evidence="16" type="ORF">PD885_02915</name>
</gene>
<keyword evidence="6 14" id="KW-0812">Transmembrane</keyword>
<keyword evidence="3 14" id="KW-0813">Transport</keyword>
<feature type="transmembrane region" description="Helical" evidence="15">
    <location>
        <begin position="62"/>
        <end position="80"/>
    </location>
</feature>
<dbReference type="InterPro" id="IPR050183">
    <property type="entry name" value="DsbB"/>
</dbReference>
<evidence type="ECO:0000256" key="12">
    <source>
        <dbReference type="ARBA" id="ARBA00023186"/>
    </source>
</evidence>
<feature type="topological domain" description="Periplasmic" evidence="14">
    <location>
        <begin position="49"/>
        <end position="66"/>
    </location>
</feature>
<dbReference type="InterPro" id="IPR023380">
    <property type="entry name" value="DsbB-like_sf"/>
</dbReference>
<accession>A0A1Y6HE59</accession>
<evidence type="ECO:0000256" key="7">
    <source>
        <dbReference type="ARBA" id="ARBA00022982"/>
    </source>
</evidence>
<feature type="topological domain" description="Cytoplasmic" evidence="14">
    <location>
        <begin position="185"/>
        <end position="192"/>
    </location>
</feature>
<dbReference type="SUPFAM" id="SSF158442">
    <property type="entry name" value="DsbB-like"/>
    <property type="match status" value="1"/>
</dbReference>